<evidence type="ECO:0000313" key="2">
    <source>
        <dbReference type="EMBL" id="AJJ12452.1"/>
    </source>
</evidence>
<evidence type="ECO:0000313" key="4">
    <source>
        <dbReference type="Proteomes" id="UP000031914"/>
    </source>
</evidence>
<keyword evidence="1" id="KW-0812">Transmembrane</keyword>
<accession>A0A0U1HSI4</accession>
<reference evidence="2 4" key="1">
    <citation type="journal article" date="2015" name="Genome Announc.">
        <title>Thirty-Two Complete Genome Assemblies of Nine Yersinia Species, Including Y. pestis, Y. pseudotuberculosis, and Y. enterocolitica.</title>
        <authorList>
            <person name="Johnson S.L."/>
            <person name="Daligault H.E."/>
            <person name="Davenport K.W."/>
            <person name="Jaissle J."/>
            <person name="Frey K.G."/>
            <person name="Ladner J.T."/>
            <person name="Broomall S.M."/>
            <person name="Bishop-Lilly K.A."/>
            <person name="Bruce D.C."/>
            <person name="Coyne S.R."/>
            <person name="Gibbons H.S."/>
            <person name="Lo C.C."/>
            <person name="Munk A.C."/>
            <person name="Rosenzweig C.N."/>
            <person name="Koroleva G.I."/>
            <person name="Palacios G.F."/>
            <person name="Redden C.L."/>
            <person name="Xu Y."/>
            <person name="Minogue T.D."/>
            <person name="Chain P.S."/>
        </authorList>
    </citation>
    <scope>NUCLEOTIDE SEQUENCE [LARGE SCALE GENOMIC DNA]</scope>
    <source>
        <strain evidence="2 4">YRA</strain>
    </source>
</reference>
<evidence type="ECO:0000313" key="5">
    <source>
        <dbReference type="Proteomes" id="UP000042054"/>
    </source>
</evidence>
<dbReference type="AlphaFoldDB" id="A0A0U1HSI4"/>
<dbReference type="PIRSF" id="PIRSF004982">
    <property type="entry name" value="SlP"/>
    <property type="match status" value="1"/>
</dbReference>
<dbReference type="GeneID" id="45565782"/>
<dbReference type="Proteomes" id="UP000031914">
    <property type="component" value="Chromosome"/>
</dbReference>
<gene>
    <name evidence="3" type="primary">slp</name>
    <name evidence="2" type="ORF">CH64_421</name>
    <name evidence="3" type="ORF">ERS008555_01915</name>
</gene>
<dbReference type="EMBL" id="CP009787">
    <property type="protein sequence ID" value="AJJ12452.1"/>
    <property type="molecule type" value="Genomic_DNA"/>
</dbReference>
<dbReference type="Proteomes" id="UP000042054">
    <property type="component" value="Unassembled WGS sequence"/>
</dbReference>
<dbReference type="EMBL" id="CTKE01000008">
    <property type="protein sequence ID" value="CQI90046.1"/>
    <property type="molecule type" value="Genomic_DNA"/>
</dbReference>
<reference evidence="3 5" key="2">
    <citation type="submission" date="2015-03" db="EMBL/GenBank/DDBJ databases">
        <authorList>
            <person name="Murphy D."/>
        </authorList>
    </citation>
    <scope>NUCLEOTIDE SEQUENCE [LARGE SCALE GENOMIC DNA]</scope>
    <source>
        <strain evidence="3 5">68/02</strain>
    </source>
</reference>
<sequence>MAINTSVTQSGQNRNRKWRCGWLGLGVLLLSGCVTIPPAIQGTTATPQQNLNLVRTAPQAFIGQEARFGGSVVNVTNEPHRTRLEIVSVPLDSGARPILGDPSQGRVIAYVNGFLEPVDFRGHLITVVGPIVGVEAGKIGKTPYNFVVINATGYKRWHLEQQVLLPPTMGPWGYNNPGMWGPGPGWGGWYYPAPAQIQTIVTE</sequence>
<dbReference type="PANTHER" id="PTHR37530:SF1">
    <property type="entry name" value="OUTER MEMBRANE PROTEIN SLP"/>
    <property type="match status" value="1"/>
</dbReference>
<keyword evidence="1" id="KW-1133">Transmembrane helix</keyword>
<name>A0A0U1HSI4_YERRO</name>
<keyword evidence="1" id="KW-0472">Membrane</keyword>
<protein>
    <submittedName>
        <fullName evidence="2">Outer membrane lipo, Slp family protein</fullName>
    </submittedName>
    <submittedName>
        <fullName evidence="3">Slp family outer membrane lipoprotein</fullName>
    </submittedName>
</protein>
<feature type="transmembrane region" description="Helical" evidence="1">
    <location>
        <begin position="20"/>
        <end position="40"/>
    </location>
</feature>
<dbReference type="RefSeq" id="WP_004715245.1">
    <property type="nucleotide sequence ID" value="NZ_CABIHQ010000010.1"/>
</dbReference>
<dbReference type="PANTHER" id="PTHR37530">
    <property type="entry name" value="OUTER MEMBRANE PROTEIN SLP"/>
    <property type="match status" value="1"/>
</dbReference>
<keyword evidence="4" id="KW-1185">Reference proteome</keyword>
<dbReference type="STRING" id="29485.CH64_421"/>
<evidence type="ECO:0000256" key="1">
    <source>
        <dbReference type="SAM" id="Phobius"/>
    </source>
</evidence>
<organism evidence="3 5">
    <name type="scientific">Yersinia rohdei</name>
    <dbReference type="NCBI Taxonomy" id="29485"/>
    <lineage>
        <taxon>Bacteria</taxon>
        <taxon>Pseudomonadati</taxon>
        <taxon>Pseudomonadota</taxon>
        <taxon>Gammaproteobacteria</taxon>
        <taxon>Enterobacterales</taxon>
        <taxon>Yersiniaceae</taxon>
        <taxon>Yersinia</taxon>
    </lineage>
</organism>
<dbReference type="OrthoDB" id="5295757at2"/>
<dbReference type="KEGG" id="yro:CH64_421"/>
<dbReference type="GO" id="GO:0019867">
    <property type="term" value="C:outer membrane"/>
    <property type="evidence" value="ECO:0007669"/>
    <property type="project" value="InterPro"/>
</dbReference>
<evidence type="ECO:0000313" key="3">
    <source>
        <dbReference type="EMBL" id="CQI90046.1"/>
    </source>
</evidence>
<dbReference type="NCBIfam" id="TIGR00752">
    <property type="entry name" value="slp"/>
    <property type="match status" value="1"/>
</dbReference>
<dbReference type="Pfam" id="PF03843">
    <property type="entry name" value="Slp"/>
    <property type="match status" value="1"/>
</dbReference>
<keyword evidence="3" id="KW-0449">Lipoprotein</keyword>
<dbReference type="InterPro" id="IPR004658">
    <property type="entry name" value="OMP_Slp"/>
</dbReference>
<proteinExistence type="predicted"/>